<feature type="domain" description="Fe/B12 periplasmic-binding" evidence="3">
    <location>
        <begin position="38"/>
        <end position="287"/>
    </location>
</feature>
<dbReference type="EMBL" id="CP046056">
    <property type="protein sequence ID" value="QQD23524.1"/>
    <property type="molecule type" value="Genomic_DNA"/>
</dbReference>
<evidence type="ECO:0000256" key="1">
    <source>
        <dbReference type="ARBA" id="ARBA00022729"/>
    </source>
</evidence>
<evidence type="ECO:0000256" key="2">
    <source>
        <dbReference type="SAM" id="SignalP"/>
    </source>
</evidence>
<dbReference type="GO" id="GO:0071281">
    <property type="term" value="P:cellular response to iron ion"/>
    <property type="evidence" value="ECO:0007669"/>
    <property type="project" value="TreeGrafter"/>
</dbReference>
<dbReference type="AlphaFoldDB" id="A0A9X7V0T2"/>
<dbReference type="InterPro" id="IPR054828">
    <property type="entry name" value="Vit_B12_bind_prot"/>
</dbReference>
<dbReference type="PROSITE" id="PS50983">
    <property type="entry name" value="FE_B12_PBP"/>
    <property type="match status" value="1"/>
</dbReference>
<dbReference type="Pfam" id="PF01497">
    <property type="entry name" value="Peripla_BP_2"/>
    <property type="match status" value="1"/>
</dbReference>
<dbReference type="KEGG" id="vcw:GJQ55_03060"/>
<organism evidence="4 5">
    <name type="scientific">Venatoribacter cucullus</name>
    <dbReference type="NCBI Taxonomy" id="2661630"/>
    <lineage>
        <taxon>Bacteria</taxon>
        <taxon>Pseudomonadati</taxon>
        <taxon>Pseudomonadota</taxon>
        <taxon>Gammaproteobacteria</taxon>
        <taxon>Oceanospirillales</taxon>
        <taxon>Oceanospirillaceae</taxon>
        <taxon>Venatoribacter</taxon>
    </lineage>
</organism>
<feature type="chain" id="PRO_5040802960" evidence="2">
    <location>
        <begin position="20"/>
        <end position="290"/>
    </location>
</feature>
<dbReference type="SUPFAM" id="SSF53807">
    <property type="entry name" value="Helical backbone' metal receptor"/>
    <property type="match status" value="1"/>
</dbReference>
<reference evidence="4 5" key="1">
    <citation type="submission" date="2019-11" db="EMBL/GenBank/DDBJ databases">
        <title>Venatorbacter sp. nov. a predator of Campylobacter and other Gram-negative bacteria.</title>
        <authorList>
            <person name="Saeedi A."/>
            <person name="Cummings N.J."/>
            <person name="Connerton I.F."/>
            <person name="Connerton P.L."/>
        </authorList>
    </citation>
    <scope>NUCLEOTIDE SEQUENCE [LARGE SCALE GENOMIC DNA]</scope>
    <source>
        <strain evidence="4">XL5</strain>
    </source>
</reference>
<accession>A0A9X7V0T2</accession>
<dbReference type="InterPro" id="IPR002491">
    <property type="entry name" value="ABC_transptr_periplasmic_BD"/>
</dbReference>
<gene>
    <name evidence="4" type="ORF">GJQ55_03060</name>
</gene>
<name>A0A9X7V0T2_9GAMM</name>
<dbReference type="Gene3D" id="3.40.50.1980">
    <property type="entry name" value="Nitrogenase molybdenum iron protein domain"/>
    <property type="match status" value="2"/>
</dbReference>
<evidence type="ECO:0000313" key="4">
    <source>
        <dbReference type="EMBL" id="QQD23524.1"/>
    </source>
</evidence>
<dbReference type="RefSeq" id="WP_228346052.1">
    <property type="nucleotide sequence ID" value="NZ_CP046056.1"/>
</dbReference>
<sequence>MMKIVWCLTLFFFSASVQALTLTDDSGQAVRLSAPAQRIITLTPHATELMFAVGAGQQVVGAVDYSDYPADAEKIPRVGGYSGLNIEAILALQPDLIIYWPEGNPAREIQRLKQLKMPLYASDPNSFADIARSLEHYGEISGNVAKGQQAATQFRQRLNALQQRYAGAGKLRVFYQVWHQPLVTQSGDTFISRVLELCGGENIFADLPMRSPQISEEAVLAENPDVIIASGMAAERPEWLDHWRRYPHLNAVKHNHLYHVHPDLLHRPTPRLLDGAEQVCALLHRVRQKP</sequence>
<dbReference type="NCBIfam" id="NF038402">
    <property type="entry name" value="TroA_like"/>
    <property type="match status" value="1"/>
</dbReference>
<dbReference type="CDD" id="cd01144">
    <property type="entry name" value="BtuF"/>
    <property type="match status" value="1"/>
</dbReference>
<evidence type="ECO:0000259" key="3">
    <source>
        <dbReference type="PROSITE" id="PS50983"/>
    </source>
</evidence>
<dbReference type="PANTHER" id="PTHR30535">
    <property type="entry name" value="VITAMIN B12-BINDING PROTEIN"/>
    <property type="match status" value="1"/>
</dbReference>
<protein>
    <submittedName>
        <fullName evidence="4">ABC transporter substrate-binding protein</fullName>
    </submittedName>
</protein>
<evidence type="ECO:0000313" key="5">
    <source>
        <dbReference type="Proteomes" id="UP000596074"/>
    </source>
</evidence>
<dbReference type="Proteomes" id="UP000596074">
    <property type="component" value="Chromosome"/>
</dbReference>
<dbReference type="PANTHER" id="PTHR30535:SF34">
    <property type="entry name" value="MOLYBDATE-BINDING PROTEIN MOLA"/>
    <property type="match status" value="1"/>
</dbReference>
<feature type="signal peptide" evidence="2">
    <location>
        <begin position="1"/>
        <end position="19"/>
    </location>
</feature>
<keyword evidence="1 2" id="KW-0732">Signal</keyword>
<dbReference type="InterPro" id="IPR050902">
    <property type="entry name" value="ABC_Transporter_SBP"/>
</dbReference>
<proteinExistence type="predicted"/>
<keyword evidence="5" id="KW-1185">Reference proteome</keyword>